<sequence length="135" mass="15009">MTATLVQKSKALSCGFDGFIDFLHDQEAGPSTLSPKRFGDVLKIDLQTLATQAHVHRNTITRAPASESVQKYLREALRVLRAANDLSGDVTRAIFWYRNEPLPPFRYKTAEQLVSEGRTEDVLRYVESLEAGAAG</sequence>
<dbReference type="OrthoDB" id="8755366at2"/>
<accession>A0A7R6R5P2</accession>
<name>A0A7R6R5P2_9RHOO</name>
<gene>
    <name evidence="1" type="ORF">ICHIAU1_19270</name>
</gene>
<protein>
    <submittedName>
        <fullName evidence="1">DUF2384 domain-containing protein</fullName>
    </submittedName>
</protein>
<dbReference type="Proteomes" id="UP000463961">
    <property type="component" value="Chromosome"/>
</dbReference>
<keyword evidence="2" id="KW-1185">Reference proteome</keyword>
<organism evidence="1 2">
    <name type="scientific">Fluviibacter phosphoraccumulans</name>
    <dbReference type="NCBI Taxonomy" id="1751046"/>
    <lineage>
        <taxon>Bacteria</taxon>
        <taxon>Pseudomonadati</taxon>
        <taxon>Pseudomonadota</taxon>
        <taxon>Betaproteobacteria</taxon>
        <taxon>Rhodocyclales</taxon>
        <taxon>Fluviibacteraceae</taxon>
        <taxon>Fluviibacter</taxon>
    </lineage>
</organism>
<proteinExistence type="predicted"/>
<reference evidence="2" key="1">
    <citation type="submission" date="2020-01" db="EMBL/GenBank/DDBJ databases">
        <title>Phosphoaccumulans saitamaens gen. nov., sp. nov., a polyphosphate accumulating bacterium isolated from surface river water.</title>
        <authorList>
            <person name="Watanabe K."/>
            <person name="Suda W."/>
        </authorList>
    </citation>
    <scope>NUCLEOTIDE SEQUENCE [LARGE SCALE GENOMIC DNA]</scope>
    <source>
        <strain evidence="2">ICHIAU1</strain>
    </source>
</reference>
<dbReference type="EMBL" id="AP022345">
    <property type="protein sequence ID" value="BBU69644.1"/>
    <property type="molecule type" value="Genomic_DNA"/>
</dbReference>
<dbReference type="RefSeq" id="WP_162049659.1">
    <property type="nucleotide sequence ID" value="NZ_AP022345.1"/>
</dbReference>
<dbReference type="AlphaFoldDB" id="A0A7R6R5P2"/>
<evidence type="ECO:0000313" key="2">
    <source>
        <dbReference type="Proteomes" id="UP000463961"/>
    </source>
</evidence>
<evidence type="ECO:0000313" key="1">
    <source>
        <dbReference type="EMBL" id="BBU69644.1"/>
    </source>
</evidence>